<dbReference type="AlphaFoldDB" id="A0A445N353"/>
<accession>A0A445N353</accession>
<keyword evidence="1" id="KW-0472">Membrane</keyword>
<keyword evidence="1" id="KW-1133">Transmembrane helix</keyword>
<feature type="transmembrane region" description="Helical" evidence="1">
    <location>
        <begin position="44"/>
        <end position="64"/>
    </location>
</feature>
<organism evidence="2">
    <name type="scientific">uncultured Desulfobacterium sp</name>
    <dbReference type="NCBI Taxonomy" id="201089"/>
    <lineage>
        <taxon>Bacteria</taxon>
        <taxon>Pseudomonadati</taxon>
        <taxon>Thermodesulfobacteriota</taxon>
        <taxon>Desulfobacteria</taxon>
        <taxon>Desulfobacterales</taxon>
        <taxon>Desulfobacteriaceae</taxon>
        <taxon>Desulfobacterium</taxon>
        <taxon>environmental samples</taxon>
    </lineage>
</organism>
<name>A0A445N353_9BACT</name>
<reference evidence="2" key="1">
    <citation type="submission" date="2018-01" db="EMBL/GenBank/DDBJ databases">
        <authorList>
            <person name="Regsiter A."/>
            <person name="William W."/>
        </authorList>
    </citation>
    <scope>NUCLEOTIDE SEQUENCE</scope>
    <source>
        <strain evidence="2">TRIP AH-1</strain>
    </source>
</reference>
<proteinExistence type="predicted"/>
<protein>
    <submittedName>
        <fullName evidence="2">Uncharacterized protein</fullName>
    </submittedName>
</protein>
<keyword evidence="1" id="KW-0812">Transmembrane</keyword>
<evidence type="ECO:0000313" key="2">
    <source>
        <dbReference type="EMBL" id="SPD76124.1"/>
    </source>
</evidence>
<sequence length="65" mass="7914">MYVNKFYFYNINKYHFLVKYYPVLYENEHCNSSLSAIFLVSQKLIIYTTIIFFLTYVNFGLFNIS</sequence>
<evidence type="ECO:0000256" key="1">
    <source>
        <dbReference type="SAM" id="Phobius"/>
    </source>
</evidence>
<gene>
    <name evidence="2" type="ORF">PITCH_A840010</name>
</gene>
<dbReference type="EMBL" id="OJIN01000230">
    <property type="protein sequence ID" value="SPD76124.1"/>
    <property type="molecule type" value="Genomic_DNA"/>
</dbReference>